<proteinExistence type="inferred from homology"/>
<evidence type="ECO:0000256" key="2">
    <source>
        <dbReference type="ARBA" id="ARBA00004536"/>
    </source>
</evidence>
<sequence length="264" mass="29950">MARETTEVSCCVKYLLFFFNVFFWLIGGLTTGVGLYARFEKTKYQGFFNDIVMDPAFALIITGGIMFILGFTGCIGALRENVCLLKFFSIVLAIIFFLELSLGIFVFVFQDKVEGVVKEKIDQTITSYRDNVDLQSFIDGIQQEFKCCGGETYNDWQRNIYFNCSSPGAEACGVPFSCCHEDTLNTQCGYKIRKPIHTDTERIEVIYIKGCIAAVRDWFKENLIIIGGVAVGLALVQIMGICFANSLITDIKMQKSRWDRDYYN</sequence>
<dbReference type="GO" id="GO:0051604">
    <property type="term" value="P:protein maturation"/>
    <property type="evidence" value="ECO:0007669"/>
    <property type="project" value="UniProtKB-ARBA"/>
</dbReference>
<evidence type="ECO:0000256" key="10">
    <source>
        <dbReference type="ARBA" id="ARBA00023136"/>
    </source>
</evidence>
<dbReference type="GO" id="GO:0046930">
    <property type="term" value="C:pore complex"/>
    <property type="evidence" value="ECO:0007669"/>
    <property type="project" value="UniProtKB-ARBA"/>
</dbReference>
<dbReference type="GO" id="GO:0005737">
    <property type="term" value="C:cytoplasm"/>
    <property type="evidence" value="ECO:0007669"/>
    <property type="project" value="UniProtKB-SubCell"/>
</dbReference>
<name>A0A2B4SRV9_STYPI</name>
<dbReference type="InterPro" id="IPR000301">
    <property type="entry name" value="Tetraspanin_animals"/>
</dbReference>
<feature type="disulfide bond" evidence="13">
    <location>
        <begin position="148"/>
        <end position="164"/>
    </location>
</feature>
<dbReference type="Pfam" id="PF00335">
    <property type="entry name" value="Tetraspanin"/>
    <property type="match status" value="1"/>
</dbReference>
<dbReference type="Gene3D" id="1.10.1450.10">
    <property type="entry name" value="Tetraspanin"/>
    <property type="match status" value="1"/>
</dbReference>
<evidence type="ECO:0000256" key="9">
    <source>
        <dbReference type="ARBA" id="ARBA00022989"/>
    </source>
</evidence>
<dbReference type="Proteomes" id="UP000225706">
    <property type="component" value="Unassembled WGS sequence"/>
</dbReference>
<dbReference type="InterPro" id="IPR018499">
    <property type="entry name" value="Tetraspanin/Peripherin"/>
</dbReference>
<keyword evidence="16" id="KW-1185">Reference proteome</keyword>
<dbReference type="OrthoDB" id="2014092at2759"/>
<keyword evidence="10 14" id="KW-0472">Membrane</keyword>
<dbReference type="GO" id="GO:0072659">
    <property type="term" value="P:protein localization to plasma membrane"/>
    <property type="evidence" value="ECO:0007669"/>
    <property type="project" value="UniProtKB-ARBA"/>
</dbReference>
<dbReference type="GO" id="GO:0005912">
    <property type="term" value="C:adherens junction"/>
    <property type="evidence" value="ECO:0007669"/>
    <property type="project" value="UniProtKB-SubCell"/>
</dbReference>
<keyword evidence="7 14" id="KW-0812">Transmembrane</keyword>
<comment type="similarity">
    <text evidence="4 14">Belongs to the tetraspanin (TM4SF) family.</text>
</comment>
<protein>
    <recommendedName>
        <fullName evidence="14">Tetraspanin</fullName>
    </recommendedName>
</protein>
<dbReference type="STRING" id="50429.A0A2B4SRV9"/>
<keyword evidence="5" id="KW-1003">Cell membrane</keyword>
<accession>A0A2B4SRV9</accession>
<dbReference type="EMBL" id="LSMT01000027">
    <property type="protein sequence ID" value="PFX32096.1"/>
    <property type="molecule type" value="Genomic_DNA"/>
</dbReference>
<keyword evidence="11 13" id="KW-1015">Disulfide bond</keyword>
<feature type="transmembrane region" description="Helical" evidence="14">
    <location>
        <begin position="90"/>
        <end position="109"/>
    </location>
</feature>
<evidence type="ECO:0000256" key="7">
    <source>
        <dbReference type="ARBA" id="ARBA00022692"/>
    </source>
</evidence>
<evidence type="ECO:0000256" key="3">
    <source>
        <dbReference type="ARBA" id="ARBA00004651"/>
    </source>
</evidence>
<reference evidence="16" key="1">
    <citation type="journal article" date="2017" name="bioRxiv">
        <title>Comparative analysis of the genomes of Stylophora pistillata and Acropora digitifera provides evidence for extensive differences between species of corals.</title>
        <authorList>
            <person name="Voolstra C.R."/>
            <person name="Li Y."/>
            <person name="Liew Y.J."/>
            <person name="Baumgarten S."/>
            <person name="Zoccola D."/>
            <person name="Flot J.-F."/>
            <person name="Tambutte S."/>
            <person name="Allemand D."/>
            <person name="Aranda M."/>
        </authorList>
    </citation>
    <scope>NUCLEOTIDE SEQUENCE [LARGE SCALE GENOMIC DNA]</scope>
</reference>
<evidence type="ECO:0000256" key="13">
    <source>
        <dbReference type="PIRSR" id="PIRSR002419-1"/>
    </source>
</evidence>
<feature type="transmembrane region" description="Helical" evidence="14">
    <location>
        <begin position="223"/>
        <end position="248"/>
    </location>
</feature>
<dbReference type="FunFam" id="1.10.1450.10:FF:000007">
    <property type="entry name" value="Tetraspanin"/>
    <property type="match status" value="1"/>
</dbReference>
<evidence type="ECO:0000256" key="4">
    <source>
        <dbReference type="ARBA" id="ARBA00006840"/>
    </source>
</evidence>
<feature type="transmembrane region" description="Helical" evidence="14">
    <location>
        <begin position="12"/>
        <end position="36"/>
    </location>
</feature>
<comment type="caution">
    <text evidence="15">The sequence shown here is derived from an EMBL/GenBank/DDBJ whole genome shotgun (WGS) entry which is preliminary data.</text>
</comment>
<evidence type="ECO:0000256" key="6">
    <source>
        <dbReference type="ARBA" id="ARBA00022490"/>
    </source>
</evidence>
<evidence type="ECO:0000256" key="11">
    <source>
        <dbReference type="ARBA" id="ARBA00023157"/>
    </source>
</evidence>
<keyword evidence="12" id="KW-0325">Glycoprotein</keyword>
<dbReference type="GO" id="GO:0065003">
    <property type="term" value="P:protein-containing complex assembly"/>
    <property type="evidence" value="ECO:0007669"/>
    <property type="project" value="UniProtKB-ARBA"/>
</dbReference>
<evidence type="ECO:0000256" key="8">
    <source>
        <dbReference type="ARBA" id="ARBA00022949"/>
    </source>
</evidence>
<keyword evidence="8" id="KW-0965">Cell junction</keyword>
<dbReference type="PIRSF" id="PIRSF002419">
    <property type="entry name" value="Tetraspanin"/>
    <property type="match status" value="1"/>
</dbReference>
<feature type="transmembrane region" description="Helical" evidence="14">
    <location>
        <begin position="56"/>
        <end position="78"/>
    </location>
</feature>
<evidence type="ECO:0000313" key="15">
    <source>
        <dbReference type="EMBL" id="PFX32096.1"/>
    </source>
</evidence>
<dbReference type="SUPFAM" id="SSF48652">
    <property type="entry name" value="Tetraspanin"/>
    <property type="match status" value="1"/>
</dbReference>
<evidence type="ECO:0000256" key="1">
    <source>
        <dbReference type="ARBA" id="ARBA00004496"/>
    </source>
</evidence>
<evidence type="ECO:0000256" key="5">
    <source>
        <dbReference type="ARBA" id="ARBA00022475"/>
    </source>
</evidence>
<gene>
    <name evidence="15" type="primary">Tspan17</name>
    <name evidence="15" type="ORF">AWC38_SpisGene3091</name>
</gene>
<comment type="subcellular location">
    <subcellularLocation>
        <location evidence="2">Cell junction</location>
        <location evidence="2">Adherens junction</location>
    </subcellularLocation>
    <subcellularLocation>
        <location evidence="3">Cell membrane</location>
        <topology evidence="3">Multi-pass membrane protein</topology>
    </subcellularLocation>
    <subcellularLocation>
        <location evidence="1">Cytoplasm</location>
    </subcellularLocation>
    <subcellularLocation>
        <location evidence="14">Membrane</location>
        <topology evidence="14">Multi-pass membrane protein</topology>
    </subcellularLocation>
</comment>
<dbReference type="PRINTS" id="PR00259">
    <property type="entry name" value="TMFOUR"/>
</dbReference>
<dbReference type="AlphaFoldDB" id="A0A2B4SRV9"/>
<evidence type="ECO:0000256" key="12">
    <source>
        <dbReference type="ARBA" id="ARBA00023180"/>
    </source>
</evidence>
<dbReference type="PANTHER" id="PTHR19282:SF431">
    <property type="entry name" value="TETRASPANIN 26A, ISOFORM B-RELATED"/>
    <property type="match status" value="1"/>
</dbReference>
<dbReference type="GO" id="GO:0019899">
    <property type="term" value="F:enzyme binding"/>
    <property type="evidence" value="ECO:0007669"/>
    <property type="project" value="UniProtKB-ARBA"/>
</dbReference>
<dbReference type="GO" id="GO:0005886">
    <property type="term" value="C:plasma membrane"/>
    <property type="evidence" value="ECO:0007669"/>
    <property type="project" value="UniProtKB-SubCell"/>
</dbReference>
<dbReference type="InterPro" id="IPR008952">
    <property type="entry name" value="Tetraspanin_EC2_sf"/>
</dbReference>
<dbReference type="PANTHER" id="PTHR19282">
    <property type="entry name" value="TETRASPANIN"/>
    <property type="match status" value="1"/>
</dbReference>
<organism evidence="15 16">
    <name type="scientific">Stylophora pistillata</name>
    <name type="common">Smooth cauliflower coral</name>
    <dbReference type="NCBI Taxonomy" id="50429"/>
    <lineage>
        <taxon>Eukaryota</taxon>
        <taxon>Metazoa</taxon>
        <taxon>Cnidaria</taxon>
        <taxon>Anthozoa</taxon>
        <taxon>Hexacorallia</taxon>
        <taxon>Scleractinia</taxon>
        <taxon>Astrocoeniina</taxon>
        <taxon>Pocilloporidae</taxon>
        <taxon>Stylophora</taxon>
    </lineage>
</organism>
<evidence type="ECO:0000313" key="16">
    <source>
        <dbReference type="Proteomes" id="UP000225706"/>
    </source>
</evidence>
<evidence type="ECO:0000256" key="14">
    <source>
        <dbReference type="RuleBase" id="RU361218"/>
    </source>
</evidence>
<keyword evidence="6" id="KW-0963">Cytoplasm</keyword>
<keyword evidence="9 14" id="KW-1133">Transmembrane helix</keyword>